<organism evidence="3 4">
    <name type="scientific">Circinella minor</name>
    <dbReference type="NCBI Taxonomy" id="1195481"/>
    <lineage>
        <taxon>Eukaryota</taxon>
        <taxon>Fungi</taxon>
        <taxon>Fungi incertae sedis</taxon>
        <taxon>Mucoromycota</taxon>
        <taxon>Mucoromycotina</taxon>
        <taxon>Mucoromycetes</taxon>
        <taxon>Mucorales</taxon>
        <taxon>Lichtheimiaceae</taxon>
        <taxon>Circinella</taxon>
    </lineage>
</organism>
<dbReference type="GO" id="GO:0070941">
    <property type="term" value="P:eisosome assembly"/>
    <property type="evidence" value="ECO:0007669"/>
    <property type="project" value="TreeGrafter"/>
</dbReference>
<evidence type="ECO:0000313" key="4">
    <source>
        <dbReference type="Proteomes" id="UP000646827"/>
    </source>
</evidence>
<name>A0A8H7S2Q9_9FUNG</name>
<feature type="compositionally biased region" description="Basic and acidic residues" evidence="2">
    <location>
        <begin position="333"/>
        <end position="342"/>
    </location>
</feature>
<accession>A0A8H7S2Q9</accession>
<feature type="region of interest" description="Disordered" evidence="2">
    <location>
        <begin position="296"/>
        <end position="469"/>
    </location>
</feature>
<dbReference type="OrthoDB" id="5599269at2759"/>
<keyword evidence="1" id="KW-0175">Coiled coil</keyword>
<dbReference type="InterPro" id="IPR028245">
    <property type="entry name" value="PIL1/LSP1"/>
</dbReference>
<dbReference type="EMBL" id="JAEPRB010000119">
    <property type="protein sequence ID" value="KAG2221088.1"/>
    <property type="molecule type" value="Genomic_DNA"/>
</dbReference>
<feature type="coiled-coil region" evidence="1">
    <location>
        <begin position="169"/>
        <end position="196"/>
    </location>
</feature>
<dbReference type="GO" id="GO:0006897">
    <property type="term" value="P:endocytosis"/>
    <property type="evidence" value="ECO:0007669"/>
    <property type="project" value="TreeGrafter"/>
</dbReference>
<evidence type="ECO:0000256" key="2">
    <source>
        <dbReference type="SAM" id="MobiDB-lite"/>
    </source>
</evidence>
<sequence>KKKMAFKDLHYSLGKFKTDVRSQLARKNPLQKPDTKALSMWIFEERNDLKAMRVSAYHRDETTKSFLDWIDDHDDEDLQVHIKIYIYFIKKGYNKRTVILDIGGKLAQLIEMQTQVERDYIEKYQKYRRIIKTIREQDEIIISNVREKKRAVESRLNHLYKSNRKSRKIPQFEQELVQLSTELEQKEIEIADYKRLALREAFYVRFNALHEYAEKSSLVAGFGNYLVDLLDIEPHSCQKPYTKYQETDMIWMDCKLAVEGWQPDDKDERPTVLDDLLVVEDNDGSSVLGDDAEILTDDDIVNPPSCNSSSTSNINLKPLSSPSPSSSSSARQKQQEEEKFNEKVTYVASLDHQDNKRNPDQLGHFTDNDERDPPPAYTPPAKNINFSGIEKGNNSGSSSNDKHVFNLSQKDPEQQQQQQFTMKTPSQTTSTTLPTTTTTSTAKEQSFSCTSHDNDTHNNSNDNKNIYQASDYRDLYDQINQREKNIKQPRPYIEFQQRLHKNQQQQ</sequence>
<dbReference type="Gene3D" id="1.20.1270.60">
    <property type="entry name" value="Arfaptin homology (AH) domain/BAR domain"/>
    <property type="match status" value="1"/>
</dbReference>
<dbReference type="Pfam" id="PF13805">
    <property type="entry name" value="Pil1"/>
    <property type="match status" value="1"/>
</dbReference>
<gene>
    <name evidence="3" type="ORF">INT45_008609</name>
</gene>
<keyword evidence="4" id="KW-1185">Reference proteome</keyword>
<comment type="caution">
    <text evidence="3">The sequence shown here is derived from an EMBL/GenBank/DDBJ whole genome shotgun (WGS) entry which is preliminary data.</text>
</comment>
<evidence type="ECO:0000313" key="3">
    <source>
        <dbReference type="EMBL" id="KAG2221088.1"/>
    </source>
</evidence>
<feature type="compositionally biased region" description="Low complexity" evidence="2">
    <location>
        <begin position="414"/>
        <end position="441"/>
    </location>
</feature>
<dbReference type="GO" id="GO:0008289">
    <property type="term" value="F:lipid binding"/>
    <property type="evidence" value="ECO:0007669"/>
    <property type="project" value="TreeGrafter"/>
</dbReference>
<dbReference type="PANTHER" id="PTHR31962:SF1">
    <property type="entry name" value="SPHINGOLIPID LONG CHAIN BASE-RESPONSIVE PROTEIN PIL1"/>
    <property type="match status" value="1"/>
</dbReference>
<dbReference type="InterPro" id="IPR027267">
    <property type="entry name" value="AH/BAR_dom_sf"/>
</dbReference>
<dbReference type="GO" id="GO:0036286">
    <property type="term" value="C:eisosome filament"/>
    <property type="evidence" value="ECO:0007669"/>
    <property type="project" value="TreeGrafter"/>
</dbReference>
<dbReference type="GO" id="GO:0005886">
    <property type="term" value="C:plasma membrane"/>
    <property type="evidence" value="ECO:0007669"/>
    <property type="project" value="TreeGrafter"/>
</dbReference>
<feature type="non-terminal residue" evidence="3">
    <location>
        <position position="1"/>
    </location>
</feature>
<dbReference type="PANTHER" id="PTHR31962">
    <property type="entry name" value="SPHINGOLIPID LONG CHAIN BASE-RESPONSIVE PROTEIN PIL1"/>
    <property type="match status" value="1"/>
</dbReference>
<feature type="compositionally biased region" description="Low complexity" evidence="2">
    <location>
        <begin position="302"/>
        <end position="329"/>
    </location>
</feature>
<dbReference type="AlphaFoldDB" id="A0A8H7S2Q9"/>
<proteinExistence type="predicted"/>
<reference evidence="3 4" key="1">
    <citation type="submission" date="2020-12" db="EMBL/GenBank/DDBJ databases">
        <title>Metabolic potential, ecology and presence of endohyphal bacteria is reflected in genomic diversity of Mucoromycotina.</title>
        <authorList>
            <person name="Muszewska A."/>
            <person name="Okrasinska A."/>
            <person name="Steczkiewicz K."/>
            <person name="Drgas O."/>
            <person name="Orlowska M."/>
            <person name="Perlinska-Lenart U."/>
            <person name="Aleksandrzak-Piekarczyk T."/>
            <person name="Szatraj K."/>
            <person name="Zielenkiewicz U."/>
            <person name="Pilsyk S."/>
            <person name="Malc E."/>
            <person name="Mieczkowski P."/>
            <person name="Kruszewska J.S."/>
            <person name="Biernat P."/>
            <person name="Pawlowska J."/>
        </authorList>
    </citation>
    <scope>NUCLEOTIDE SEQUENCE [LARGE SCALE GENOMIC DNA]</scope>
    <source>
        <strain evidence="3 4">CBS 142.35</strain>
    </source>
</reference>
<evidence type="ECO:0000256" key="1">
    <source>
        <dbReference type="SAM" id="Coils"/>
    </source>
</evidence>
<dbReference type="Proteomes" id="UP000646827">
    <property type="component" value="Unassembled WGS sequence"/>
</dbReference>
<protein>
    <submittedName>
        <fullName evidence="3">Uncharacterized protein</fullName>
    </submittedName>
</protein>